<dbReference type="NCBIfam" id="TIGR01511">
    <property type="entry name" value="ATPase-IB1_Cu"/>
    <property type="match status" value="1"/>
</dbReference>
<dbReference type="CDD" id="cd00371">
    <property type="entry name" value="HMA"/>
    <property type="match status" value="1"/>
</dbReference>
<dbReference type="FunFam" id="3.30.70.100:FF:000005">
    <property type="entry name" value="Copper-exporting P-type ATPase A"/>
    <property type="match status" value="1"/>
</dbReference>
<evidence type="ECO:0000259" key="15">
    <source>
        <dbReference type="PROSITE" id="PS50846"/>
    </source>
</evidence>
<dbReference type="InterPro" id="IPR044492">
    <property type="entry name" value="P_typ_ATPase_HD_dom"/>
</dbReference>
<feature type="transmembrane region" description="Helical" evidence="14">
    <location>
        <begin position="167"/>
        <end position="189"/>
    </location>
</feature>
<dbReference type="Gene3D" id="3.40.1110.10">
    <property type="entry name" value="Calcium-transporting ATPase, cytoplasmic domain N"/>
    <property type="match status" value="1"/>
</dbReference>
<evidence type="ECO:0000313" key="17">
    <source>
        <dbReference type="Proteomes" id="UP000515960"/>
    </source>
</evidence>
<feature type="transmembrane region" description="Helical" evidence="14">
    <location>
        <begin position="374"/>
        <end position="394"/>
    </location>
</feature>
<keyword evidence="14" id="KW-1003">Cell membrane</keyword>
<comment type="similarity">
    <text evidence="2 14">Belongs to the cation transport ATPase (P-type) (TC 3.A.3) family. Type IB subfamily.</text>
</comment>
<feature type="transmembrane region" description="Helical" evidence="14">
    <location>
        <begin position="124"/>
        <end position="146"/>
    </location>
</feature>
<dbReference type="KEGG" id="ohi:H8790_07260"/>
<dbReference type="NCBIfam" id="TIGR01494">
    <property type="entry name" value="ATPase_P-type"/>
    <property type="match status" value="1"/>
</dbReference>
<evidence type="ECO:0000256" key="3">
    <source>
        <dbReference type="ARBA" id="ARBA00012517"/>
    </source>
</evidence>
<dbReference type="InterPro" id="IPR018303">
    <property type="entry name" value="ATPase_P-typ_P_site"/>
</dbReference>
<evidence type="ECO:0000256" key="9">
    <source>
        <dbReference type="ARBA" id="ARBA00022967"/>
    </source>
</evidence>
<dbReference type="Pfam" id="PF00702">
    <property type="entry name" value="Hydrolase"/>
    <property type="match status" value="1"/>
</dbReference>
<dbReference type="PRINTS" id="PR00943">
    <property type="entry name" value="CUATPASE"/>
</dbReference>
<dbReference type="InterPro" id="IPR023299">
    <property type="entry name" value="ATPase_P-typ_cyto_dom_N"/>
</dbReference>
<dbReference type="SFLD" id="SFLDF00027">
    <property type="entry name" value="p-type_atpase"/>
    <property type="match status" value="1"/>
</dbReference>
<keyword evidence="17" id="KW-1185">Reference proteome</keyword>
<dbReference type="PROSITE" id="PS50846">
    <property type="entry name" value="HMA_2"/>
    <property type="match status" value="1"/>
</dbReference>
<feature type="domain" description="HMA" evidence="15">
    <location>
        <begin position="2"/>
        <end position="68"/>
    </location>
</feature>
<evidence type="ECO:0000313" key="16">
    <source>
        <dbReference type="EMBL" id="QNL43304.1"/>
    </source>
</evidence>
<dbReference type="GO" id="GO:0055070">
    <property type="term" value="P:copper ion homeostasis"/>
    <property type="evidence" value="ECO:0007669"/>
    <property type="project" value="TreeGrafter"/>
</dbReference>
<keyword evidence="7" id="KW-0813">Transport</keyword>
<keyword evidence="7" id="KW-0187">Copper transport</keyword>
<dbReference type="GO" id="GO:0016887">
    <property type="term" value="F:ATP hydrolysis activity"/>
    <property type="evidence" value="ECO:0007669"/>
    <property type="project" value="InterPro"/>
</dbReference>
<dbReference type="InterPro" id="IPR036412">
    <property type="entry name" value="HAD-like_sf"/>
</dbReference>
<dbReference type="Pfam" id="PF00403">
    <property type="entry name" value="HMA"/>
    <property type="match status" value="1"/>
</dbReference>
<dbReference type="SUPFAM" id="SSF56784">
    <property type="entry name" value="HAD-like"/>
    <property type="match status" value="1"/>
</dbReference>
<protein>
    <recommendedName>
        <fullName evidence="3">P-type Cu(+) transporter</fullName>
        <ecNumber evidence="3">7.2.2.8</ecNumber>
    </recommendedName>
</protein>
<dbReference type="PRINTS" id="PR00119">
    <property type="entry name" value="CATATPASE"/>
</dbReference>
<dbReference type="SUPFAM" id="SSF81665">
    <property type="entry name" value="Calcium ATPase, transmembrane domain M"/>
    <property type="match status" value="1"/>
</dbReference>
<dbReference type="GO" id="GO:0043682">
    <property type="term" value="F:P-type divalent copper transporter activity"/>
    <property type="evidence" value="ECO:0007669"/>
    <property type="project" value="TreeGrafter"/>
</dbReference>
<dbReference type="PANTHER" id="PTHR43520">
    <property type="entry name" value="ATP7, ISOFORM B"/>
    <property type="match status" value="1"/>
</dbReference>
<keyword evidence="5 14" id="KW-0479">Metal-binding</keyword>
<feature type="transmembrane region" description="Helical" evidence="14">
    <location>
        <begin position="346"/>
        <end position="368"/>
    </location>
</feature>
<dbReference type="InterPro" id="IPR059000">
    <property type="entry name" value="ATPase_P-type_domA"/>
</dbReference>
<evidence type="ECO:0000256" key="7">
    <source>
        <dbReference type="ARBA" id="ARBA00022796"/>
    </source>
</evidence>
<evidence type="ECO:0000256" key="5">
    <source>
        <dbReference type="ARBA" id="ARBA00022723"/>
    </source>
</evidence>
<keyword evidence="11" id="KW-0186">Copper</keyword>
<keyword evidence="6 14" id="KW-0547">Nucleotide-binding</keyword>
<dbReference type="CDD" id="cd02094">
    <property type="entry name" value="P-type_ATPase_Cu-like"/>
    <property type="match status" value="1"/>
</dbReference>
<dbReference type="GO" id="GO:0005524">
    <property type="term" value="F:ATP binding"/>
    <property type="evidence" value="ECO:0007669"/>
    <property type="project" value="UniProtKB-UniRule"/>
</dbReference>
<dbReference type="InterPro" id="IPR001757">
    <property type="entry name" value="P_typ_ATPase"/>
</dbReference>
<dbReference type="PANTHER" id="PTHR43520:SF8">
    <property type="entry name" value="P-TYPE CU(+) TRANSPORTER"/>
    <property type="match status" value="1"/>
</dbReference>
<proteinExistence type="inferred from homology"/>
<dbReference type="SFLD" id="SFLDS00003">
    <property type="entry name" value="Haloacid_Dehalogenase"/>
    <property type="match status" value="1"/>
</dbReference>
<evidence type="ECO:0000256" key="8">
    <source>
        <dbReference type="ARBA" id="ARBA00022840"/>
    </source>
</evidence>
<dbReference type="InterPro" id="IPR006121">
    <property type="entry name" value="HMA_dom"/>
</dbReference>
<dbReference type="SUPFAM" id="SSF55008">
    <property type="entry name" value="HMA, heavy metal-associated domain"/>
    <property type="match status" value="1"/>
</dbReference>
<name>A0A7G9B173_9FIRM</name>
<dbReference type="InterPro" id="IPR027256">
    <property type="entry name" value="P-typ_ATPase_IB"/>
</dbReference>
<feature type="transmembrane region" description="Helical" evidence="14">
    <location>
        <begin position="195"/>
        <end position="214"/>
    </location>
</feature>
<comment type="subcellular location">
    <subcellularLocation>
        <location evidence="1">Cell membrane</location>
        <topology evidence="1">Multi-pass membrane protein</topology>
    </subcellularLocation>
</comment>
<reference evidence="16 17" key="1">
    <citation type="submission" date="2020-08" db="EMBL/GenBank/DDBJ databases">
        <authorList>
            <person name="Liu C."/>
            <person name="Sun Q."/>
        </authorList>
    </citation>
    <scope>NUCLEOTIDE SEQUENCE [LARGE SCALE GENOMIC DNA]</scope>
    <source>
        <strain evidence="16 17">NSJ-62</strain>
    </source>
</reference>
<feature type="transmembrane region" description="Helical" evidence="14">
    <location>
        <begin position="711"/>
        <end position="732"/>
    </location>
</feature>
<dbReference type="InterPro" id="IPR023298">
    <property type="entry name" value="ATPase_P-typ_TM_dom_sf"/>
</dbReference>
<dbReference type="NCBIfam" id="TIGR01525">
    <property type="entry name" value="ATPase-IB_hvy"/>
    <property type="match status" value="1"/>
</dbReference>
<dbReference type="FunFam" id="2.70.150.10:FF:000002">
    <property type="entry name" value="Copper-transporting ATPase 1, putative"/>
    <property type="match status" value="1"/>
</dbReference>
<keyword evidence="4 14" id="KW-0812">Transmembrane</keyword>
<dbReference type="AlphaFoldDB" id="A0A7G9B173"/>
<evidence type="ECO:0000256" key="6">
    <source>
        <dbReference type="ARBA" id="ARBA00022741"/>
    </source>
</evidence>
<keyword evidence="10 14" id="KW-1133">Transmembrane helix</keyword>
<feature type="transmembrane region" description="Helical" evidence="14">
    <location>
        <begin position="685"/>
        <end position="705"/>
    </location>
</feature>
<dbReference type="InterPro" id="IPR036163">
    <property type="entry name" value="HMA_dom_sf"/>
</dbReference>
<organism evidence="16 17">
    <name type="scientific">Oscillibacter hominis</name>
    <dbReference type="NCBI Taxonomy" id="2763056"/>
    <lineage>
        <taxon>Bacteria</taxon>
        <taxon>Bacillati</taxon>
        <taxon>Bacillota</taxon>
        <taxon>Clostridia</taxon>
        <taxon>Eubacteriales</taxon>
        <taxon>Oscillospiraceae</taxon>
        <taxon>Oscillibacter</taxon>
    </lineage>
</organism>
<keyword evidence="9" id="KW-1278">Translocase</keyword>
<dbReference type="RefSeq" id="WP_187331895.1">
    <property type="nucleotide sequence ID" value="NZ_CP060490.1"/>
</dbReference>
<accession>A0A7G9B173</accession>
<sequence>MREEQYRIEGMHCAACSSSVERVTRKLPGVERSDVNLTTELMTISYDESQVSPEQIIAKVEKAGFVCRPKEKEQAEASVEEEADPLQAKRQNLIGAAVTTVVLLYVSMGQMLPTPLPLPDILSMVTHPVNFAMAQLILTIPVMWFGRDFLIGGFKALFHLNPNMDSLVAIGSTCSFLYSLVMTFLISDIPHHVHHLYYESAAVVLTLIMLGKFLESRSVQKTKGAITALMELSPDVAVLAQTGETVPTDSLKAGDVILIRPGDRIAADGKVVQGESSVNEAMLTGESLPVEKHIGDEVIGGSINQDGALHVSVTRVGSDSTLSKIIQFVEDAQGKKAPISKLADRVAGVFVPVVMAIALIAAILWLIAGQDFSFALRIFTSVLVIACPCALGLATPTAIMVGTGLGASHGILIRSGEALETAHKIDTVVLDKTGTVTEGKPAVTEVFPLGMAQEELVNIAVAVESNSAHPLAKAVLEYRGSSPYRTAEFENRSGLGLRAVLEDGRVVLTGSRRFLEQSKVDCSPLLERAGQLAAEGQTALLFAVDGRAAGLIGVADAIKPSSAEAIRRLREMGLHTVLLTGDSKAAAEQIGAQAGVDEIIAEVLPQDKAGKIQSLQSQGKQVMMVGDGINDAPALVQSDVGCAIGGGSDIAIESADLILMRSDLSDVSRAIRLSRLTIRNIKQNLFWAFCYNTIGIPIAAGALYLSHDLLLSPMFAGAAMSLSSICVVTNALRLRTKKL</sequence>
<gene>
    <name evidence="16" type="ORF">H8790_07260</name>
</gene>
<evidence type="ECO:0000256" key="12">
    <source>
        <dbReference type="ARBA" id="ARBA00023136"/>
    </source>
</evidence>
<keyword evidence="7" id="KW-0406">Ion transport</keyword>
<keyword evidence="12 14" id="KW-0472">Membrane</keyword>
<dbReference type="Pfam" id="PF00122">
    <property type="entry name" value="E1-E2_ATPase"/>
    <property type="match status" value="1"/>
</dbReference>
<dbReference type="GO" id="GO:0005507">
    <property type="term" value="F:copper ion binding"/>
    <property type="evidence" value="ECO:0007669"/>
    <property type="project" value="TreeGrafter"/>
</dbReference>
<evidence type="ECO:0000256" key="1">
    <source>
        <dbReference type="ARBA" id="ARBA00004651"/>
    </source>
</evidence>
<evidence type="ECO:0000256" key="2">
    <source>
        <dbReference type="ARBA" id="ARBA00006024"/>
    </source>
</evidence>
<feature type="transmembrane region" description="Helical" evidence="14">
    <location>
        <begin position="93"/>
        <end position="112"/>
    </location>
</feature>
<evidence type="ECO:0000256" key="4">
    <source>
        <dbReference type="ARBA" id="ARBA00022692"/>
    </source>
</evidence>
<dbReference type="Gene3D" id="3.40.50.1000">
    <property type="entry name" value="HAD superfamily/HAD-like"/>
    <property type="match status" value="1"/>
</dbReference>
<dbReference type="SUPFAM" id="SSF81653">
    <property type="entry name" value="Calcium ATPase, transduction domain A"/>
    <property type="match status" value="1"/>
</dbReference>
<dbReference type="Proteomes" id="UP000515960">
    <property type="component" value="Chromosome"/>
</dbReference>
<dbReference type="GO" id="GO:0140581">
    <property type="term" value="F:P-type monovalent copper transporter activity"/>
    <property type="evidence" value="ECO:0007669"/>
    <property type="project" value="UniProtKB-EC"/>
</dbReference>
<dbReference type="EMBL" id="CP060490">
    <property type="protein sequence ID" value="QNL43304.1"/>
    <property type="molecule type" value="Genomic_DNA"/>
</dbReference>
<dbReference type="GO" id="GO:0005886">
    <property type="term" value="C:plasma membrane"/>
    <property type="evidence" value="ECO:0007669"/>
    <property type="project" value="UniProtKB-SubCell"/>
</dbReference>
<comment type="catalytic activity">
    <reaction evidence="13">
        <text>Cu(+)(in) + ATP + H2O = Cu(+)(out) + ADP + phosphate + H(+)</text>
        <dbReference type="Rhea" id="RHEA:25792"/>
        <dbReference type="ChEBI" id="CHEBI:15377"/>
        <dbReference type="ChEBI" id="CHEBI:15378"/>
        <dbReference type="ChEBI" id="CHEBI:30616"/>
        <dbReference type="ChEBI" id="CHEBI:43474"/>
        <dbReference type="ChEBI" id="CHEBI:49552"/>
        <dbReference type="ChEBI" id="CHEBI:456216"/>
        <dbReference type="EC" id="7.2.2.8"/>
    </reaction>
</comment>
<dbReference type="InterPro" id="IPR023214">
    <property type="entry name" value="HAD_sf"/>
</dbReference>
<evidence type="ECO:0000256" key="10">
    <source>
        <dbReference type="ARBA" id="ARBA00022989"/>
    </source>
</evidence>
<evidence type="ECO:0000256" key="14">
    <source>
        <dbReference type="RuleBase" id="RU362081"/>
    </source>
</evidence>
<dbReference type="EC" id="7.2.2.8" evidence="3"/>
<dbReference type="SFLD" id="SFLDG00002">
    <property type="entry name" value="C1.7:_P-type_atpase_like"/>
    <property type="match status" value="1"/>
</dbReference>
<dbReference type="Gene3D" id="2.70.150.10">
    <property type="entry name" value="Calcium-transporting ATPase, cytoplasmic transduction domain A"/>
    <property type="match status" value="1"/>
</dbReference>
<keyword evidence="8 14" id="KW-0067">ATP-binding</keyword>
<dbReference type="PROSITE" id="PS00154">
    <property type="entry name" value="ATPASE_E1_E2"/>
    <property type="match status" value="1"/>
</dbReference>
<evidence type="ECO:0000256" key="11">
    <source>
        <dbReference type="ARBA" id="ARBA00023008"/>
    </source>
</evidence>
<dbReference type="InterPro" id="IPR008250">
    <property type="entry name" value="ATPase_P-typ_transduc_dom_A_sf"/>
</dbReference>
<evidence type="ECO:0000256" key="13">
    <source>
        <dbReference type="ARBA" id="ARBA00049289"/>
    </source>
</evidence>
<dbReference type="Gene3D" id="3.30.70.100">
    <property type="match status" value="1"/>
</dbReference>